<dbReference type="InterPro" id="IPR029016">
    <property type="entry name" value="GAF-like_dom_sf"/>
</dbReference>
<dbReference type="Proteomes" id="UP001150062">
    <property type="component" value="Unassembled WGS sequence"/>
</dbReference>
<dbReference type="InterPro" id="IPR003018">
    <property type="entry name" value="GAF"/>
</dbReference>
<dbReference type="EMBL" id="JAOAOG010000256">
    <property type="protein sequence ID" value="KAJ6235754.1"/>
    <property type="molecule type" value="Genomic_DNA"/>
</dbReference>
<name>A0ABQ8XWH7_9EUKA</name>
<evidence type="ECO:0000313" key="3">
    <source>
        <dbReference type="Proteomes" id="UP001150062"/>
    </source>
</evidence>
<organism evidence="2 3">
    <name type="scientific">Anaeramoeba flamelloides</name>
    <dbReference type="NCBI Taxonomy" id="1746091"/>
    <lineage>
        <taxon>Eukaryota</taxon>
        <taxon>Metamonada</taxon>
        <taxon>Anaeramoebidae</taxon>
        <taxon>Anaeramoeba</taxon>
    </lineage>
</organism>
<evidence type="ECO:0000313" key="2">
    <source>
        <dbReference type="EMBL" id="KAJ6235754.1"/>
    </source>
</evidence>
<keyword evidence="3" id="KW-1185">Reference proteome</keyword>
<dbReference type="Pfam" id="PF01590">
    <property type="entry name" value="GAF"/>
    <property type="match status" value="1"/>
</dbReference>
<evidence type="ECO:0000259" key="1">
    <source>
        <dbReference type="Pfam" id="PF01590"/>
    </source>
</evidence>
<accession>A0ABQ8XWH7</accession>
<proteinExistence type="predicted"/>
<protein>
    <submittedName>
        <fullName evidence="2">Free methionine-r-sulfoxide reductase</fullName>
    </submittedName>
</protein>
<sequence>MSELSIIDLVQKESPPNFTEEDITSLYSYRVPKLREDGLCSFSKNNELEPKAFDLRETFNLTKENVEQLFDHPTTILLWRLKRSLELLKKQMAEWPDWIGIYQKRKIDNEEFLIKLSYQGKPSRAVFPLNEKWAKLSNNSNVAMLGKERILQNTHEISFDTPYYSCDHMVRSEACLPIKNSSDEILGIIDAESFKTDFFTQEIAQTLREFCSQIGNKLF</sequence>
<dbReference type="Gene3D" id="3.30.450.40">
    <property type="match status" value="1"/>
</dbReference>
<gene>
    <name evidence="2" type="ORF">M0813_28587</name>
</gene>
<dbReference type="SUPFAM" id="SSF55781">
    <property type="entry name" value="GAF domain-like"/>
    <property type="match status" value="1"/>
</dbReference>
<reference evidence="2" key="1">
    <citation type="submission" date="2022-08" db="EMBL/GenBank/DDBJ databases">
        <title>Novel sulfate-reducing endosymbionts in the free-living metamonad Anaeramoeba.</title>
        <authorList>
            <person name="Jerlstrom-Hultqvist J."/>
            <person name="Cepicka I."/>
            <person name="Gallot-Lavallee L."/>
            <person name="Salas-Leiva D."/>
            <person name="Curtis B.A."/>
            <person name="Zahonova K."/>
            <person name="Pipaliya S."/>
            <person name="Dacks J."/>
            <person name="Roger A.J."/>
        </authorList>
    </citation>
    <scope>NUCLEOTIDE SEQUENCE</scope>
    <source>
        <strain evidence="2">Schooner1</strain>
    </source>
</reference>
<comment type="caution">
    <text evidence="2">The sequence shown here is derived from an EMBL/GenBank/DDBJ whole genome shotgun (WGS) entry which is preliminary data.</text>
</comment>
<feature type="domain" description="GAF" evidence="1">
    <location>
        <begin position="55"/>
        <end position="216"/>
    </location>
</feature>